<keyword evidence="5" id="KW-1185">Reference proteome</keyword>
<dbReference type="OrthoDB" id="2382188at2"/>
<evidence type="ECO:0000256" key="1">
    <source>
        <dbReference type="ARBA" id="ARBA00022969"/>
    </source>
</evidence>
<reference evidence="5" key="1">
    <citation type="submission" date="2016-10" db="EMBL/GenBank/DDBJ databases">
        <authorList>
            <person name="Varghese N."/>
            <person name="Submissions S."/>
        </authorList>
    </citation>
    <scope>NUCLEOTIDE SEQUENCE [LARGE SCALE GENOMIC DNA]</scope>
    <source>
        <strain evidence="5">CGMCC 1.6199</strain>
    </source>
</reference>
<comment type="similarity">
    <text evidence="2">Belongs to the SspK family.</text>
</comment>
<keyword evidence="1 2" id="KW-0749">Sporulation</keyword>
<evidence type="ECO:0000313" key="5">
    <source>
        <dbReference type="Proteomes" id="UP000182347"/>
    </source>
</evidence>
<accession>A0A1G9VIW2</accession>
<dbReference type="AlphaFoldDB" id="A0A1G9VIW2"/>
<dbReference type="GO" id="GO:0030436">
    <property type="term" value="P:asexual sporulation"/>
    <property type="evidence" value="ECO:0007669"/>
    <property type="project" value="UniProtKB-UniRule"/>
</dbReference>
<dbReference type="InterPro" id="IPR012611">
    <property type="entry name" value="SASP_SspK"/>
</dbReference>
<comment type="induction">
    <text evidence="2">Expressed only in the forespore compartment of sporulating cells.</text>
</comment>
<feature type="region of interest" description="Disordered" evidence="3">
    <location>
        <begin position="1"/>
        <end position="46"/>
    </location>
</feature>
<comment type="subcellular location">
    <subcellularLocation>
        <location evidence="2">Spore core</location>
    </subcellularLocation>
</comment>
<gene>
    <name evidence="2" type="primary">sspK</name>
    <name evidence="4" type="ORF">SAMN05216244_3303</name>
</gene>
<organism evidence="4 5">
    <name type="scientific">Sediminibacillus halophilus</name>
    <dbReference type="NCBI Taxonomy" id="482461"/>
    <lineage>
        <taxon>Bacteria</taxon>
        <taxon>Bacillati</taxon>
        <taxon>Bacillota</taxon>
        <taxon>Bacilli</taxon>
        <taxon>Bacillales</taxon>
        <taxon>Bacillaceae</taxon>
        <taxon>Sediminibacillus</taxon>
    </lineage>
</organism>
<dbReference type="GO" id="GO:0042601">
    <property type="term" value="C:endospore-forming forespore"/>
    <property type="evidence" value="ECO:0007669"/>
    <property type="project" value="InterPro"/>
</dbReference>
<dbReference type="Proteomes" id="UP000182347">
    <property type="component" value="Unassembled WGS sequence"/>
</dbReference>
<name>A0A1G9VIW2_9BACI</name>
<dbReference type="EMBL" id="FNHF01000004">
    <property type="protein sequence ID" value="SDM72134.1"/>
    <property type="molecule type" value="Genomic_DNA"/>
</dbReference>
<proteinExistence type="evidence at transcript level"/>
<dbReference type="GO" id="GO:0030435">
    <property type="term" value="P:sporulation resulting in formation of a cellular spore"/>
    <property type="evidence" value="ECO:0007669"/>
    <property type="project" value="UniProtKB-KW"/>
</dbReference>
<dbReference type="HAMAP" id="MF_01504">
    <property type="entry name" value="SspK"/>
    <property type="match status" value="1"/>
</dbReference>
<dbReference type="RefSeq" id="WP_074600354.1">
    <property type="nucleotide sequence ID" value="NZ_FNHF01000004.1"/>
</dbReference>
<dbReference type="Pfam" id="PF08176">
    <property type="entry name" value="SspK"/>
    <property type="match status" value="1"/>
</dbReference>
<dbReference type="STRING" id="482461.SAMN05216244_3303"/>
<protein>
    <recommendedName>
        <fullName evidence="2">Small, acid-soluble spore protein K</fullName>
        <shortName evidence="2">SASP K</shortName>
    </recommendedName>
</protein>
<evidence type="ECO:0000256" key="2">
    <source>
        <dbReference type="HAMAP-Rule" id="MF_01504"/>
    </source>
</evidence>
<sequence>MRNKKYGFPDMRMDSKPRAKGRYSPKRADGSINTEPQERMKNSAHR</sequence>
<feature type="compositionally biased region" description="Basic and acidic residues" evidence="3">
    <location>
        <begin position="36"/>
        <end position="46"/>
    </location>
</feature>
<evidence type="ECO:0000256" key="3">
    <source>
        <dbReference type="SAM" id="MobiDB-lite"/>
    </source>
</evidence>
<evidence type="ECO:0000313" key="4">
    <source>
        <dbReference type="EMBL" id="SDM72134.1"/>
    </source>
</evidence>